<evidence type="ECO:0000313" key="2">
    <source>
        <dbReference type="Proteomes" id="UP000067625"/>
    </source>
</evidence>
<dbReference type="RefSeq" id="WP_053602419.1">
    <property type="nucleotide sequence ID" value="NZ_CP012600.1"/>
</dbReference>
<reference evidence="2" key="1">
    <citation type="submission" date="2015-08" db="EMBL/GenBank/DDBJ databases">
        <title>Genome sequencing project for genomic taxonomy and phylogenomics of Bacillus-like bacteria.</title>
        <authorList>
            <person name="Liu B."/>
            <person name="Wang J."/>
            <person name="Zhu Y."/>
            <person name="Liu G."/>
            <person name="Chen Q."/>
            <person name="Chen Z."/>
            <person name="Lan J."/>
            <person name="Che J."/>
            <person name="Ge C."/>
            <person name="Shi H."/>
            <person name="Pan Z."/>
            <person name="Liu X."/>
        </authorList>
    </citation>
    <scope>NUCLEOTIDE SEQUENCE [LARGE SCALE GENOMIC DNA]</scope>
    <source>
        <strain evidence="2">FJAT-4402</strain>
    </source>
</reference>
<dbReference type="PATRIC" id="fig|1441095.3.peg.671"/>
<protein>
    <submittedName>
        <fullName evidence="1">Uncharacterized protein</fullName>
    </submittedName>
</protein>
<gene>
    <name evidence="1" type="ORF">AM592_03065</name>
</gene>
<dbReference type="AlphaFoldDB" id="A0A0M4FHS8"/>
<dbReference type="EMBL" id="CP012600">
    <property type="protein sequence ID" value="ALC80679.1"/>
    <property type="molecule type" value="Genomic_DNA"/>
</dbReference>
<dbReference type="STRING" id="1441095.AM592_03065"/>
<dbReference type="Proteomes" id="UP000067625">
    <property type="component" value="Chromosome"/>
</dbReference>
<proteinExistence type="predicted"/>
<keyword evidence="2" id="KW-1185">Reference proteome</keyword>
<reference evidence="1 2" key="2">
    <citation type="journal article" date="2016" name="Int. J. Syst. Evol. Microbiol.">
        <title>Bacillus gobiensis sp. nov., isolated from a soil sample.</title>
        <authorList>
            <person name="Liu B."/>
            <person name="Liu G.H."/>
            <person name="Cetin S."/>
            <person name="Schumann P."/>
            <person name="Pan Z.Z."/>
            <person name="Chen Q.Q."/>
        </authorList>
    </citation>
    <scope>NUCLEOTIDE SEQUENCE [LARGE SCALE GENOMIC DNA]</scope>
    <source>
        <strain evidence="1 2">FJAT-4402</strain>
    </source>
</reference>
<organism evidence="1 2">
    <name type="scientific">Bacillus gobiensis</name>
    <dbReference type="NCBI Taxonomy" id="1441095"/>
    <lineage>
        <taxon>Bacteria</taxon>
        <taxon>Bacillati</taxon>
        <taxon>Bacillota</taxon>
        <taxon>Bacilli</taxon>
        <taxon>Bacillales</taxon>
        <taxon>Bacillaceae</taxon>
        <taxon>Bacillus</taxon>
    </lineage>
</organism>
<evidence type="ECO:0000313" key="1">
    <source>
        <dbReference type="EMBL" id="ALC80679.1"/>
    </source>
</evidence>
<dbReference type="InterPro" id="IPR024496">
    <property type="entry name" value="Spore_germ_GerPE"/>
</dbReference>
<dbReference type="OrthoDB" id="2599887at2"/>
<sequence length="130" mass="14619">MINRTSKIDLFKINSVGLCSLVQIGDSNEILPKIKVLAVQRQISTFFGNEGSLKREDFQTFHQPFPYLLPETSVHTAFFHEKPLIHVHSIKIQAVSSSSIFQIGSTPLIDAKSRTKHIRKLLSNESRGST</sequence>
<accession>A0A0M4FHS8</accession>
<dbReference type="Pfam" id="PF10970">
    <property type="entry name" value="GerPE"/>
    <property type="match status" value="1"/>
</dbReference>
<name>A0A0M4FHS8_9BACI</name>